<keyword evidence="6" id="KW-1185">Reference proteome</keyword>
<sequence>MSHPRLHASVAPDKPAVIVAETGEFLSYGDLERSANQGAHLLRRLGLQSGDTIALWLPNIPAYFTLYWAAQRAGLYIAPVATALTAEEAAYILSDSGAQLLVTHEAVKGAADLLASHLPSSVAHAYQLGAGLAGLADWNTAIAQEPATHIADEAPGFHMVYSSGTTGRPKGIRQPLATGAATDPHPLAERMRAAYGMDETSVYLSPAPLYHTAPLAFSTSCHRLGATVVMMQKFDPQRALKTIETYKVTISQMVPTMFVRLLRLPEVIRLGYDISSLKTLIHAAAPCPVDIKHQMIDWLGPILLEYYGGSEGNGATNITSEEWLEKPGSVGRASVGILHICDEDGRELTPGKPGIVYFEGASDFHYHNDPEKTRKSRHPDHANWSTLGDIGYLDTDGYLFLTDRKSFMIISGGVNIYPQEAENALVSHPAVMDAAVIGVPDPEMGEQVKAVVQPVDPKDATPEFAAELMAWCRAKLSPVKCPKSVDFDPDLPRGDNGKLYKRQIRDRYWPARTDT</sequence>
<evidence type="ECO:0000256" key="2">
    <source>
        <dbReference type="ARBA" id="ARBA00022598"/>
    </source>
</evidence>
<dbReference type="Pfam" id="PF00501">
    <property type="entry name" value="AMP-binding"/>
    <property type="match status" value="1"/>
</dbReference>
<keyword evidence="2 5" id="KW-0436">Ligase</keyword>
<organism evidence="5 6">
    <name type="scientific">Hyphomonas oceanitis SCH89</name>
    <dbReference type="NCBI Taxonomy" id="1280953"/>
    <lineage>
        <taxon>Bacteria</taxon>
        <taxon>Pseudomonadati</taxon>
        <taxon>Pseudomonadota</taxon>
        <taxon>Alphaproteobacteria</taxon>
        <taxon>Hyphomonadales</taxon>
        <taxon>Hyphomonadaceae</taxon>
        <taxon>Hyphomonas</taxon>
    </lineage>
</organism>
<dbReference type="GO" id="GO:0031956">
    <property type="term" value="F:medium-chain fatty acid-CoA ligase activity"/>
    <property type="evidence" value="ECO:0007669"/>
    <property type="project" value="TreeGrafter"/>
</dbReference>
<dbReference type="InterPro" id="IPR000873">
    <property type="entry name" value="AMP-dep_synth/lig_dom"/>
</dbReference>
<dbReference type="EMBL" id="ARYL01000022">
    <property type="protein sequence ID" value="KDA01752.1"/>
    <property type="molecule type" value="Genomic_DNA"/>
</dbReference>
<evidence type="ECO:0000256" key="1">
    <source>
        <dbReference type="ARBA" id="ARBA00006432"/>
    </source>
</evidence>
<dbReference type="PANTHER" id="PTHR43201">
    <property type="entry name" value="ACYL-COA SYNTHETASE"/>
    <property type="match status" value="1"/>
</dbReference>
<name>A0A059G4H2_9PROT</name>
<dbReference type="AlphaFoldDB" id="A0A059G4H2"/>
<dbReference type="Pfam" id="PF13193">
    <property type="entry name" value="AMP-binding_C"/>
    <property type="match status" value="1"/>
</dbReference>
<dbReference type="Gene3D" id="3.30.300.30">
    <property type="match status" value="1"/>
</dbReference>
<dbReference type="OrthoDB" id="6187882at2"/>
<dbReference type="PATRIC" id="fig|1280953.3.peg.2809"/>
<feature type="domain" description="AMP-dependent synthetase/ligase" evidence="3">
    <location>
        <begin position="7"/>
        <end position="361"/>
    </location>
</feature>
<dbReference type="InterPro" id="IPR020845">
    <property type="entry name" value="AMP-binding_CS"/>
</dbReference>
<dbReference type="InterPro" id="IPR045851">
    <property type="entry name" value="AMP-bd_C_sf"/>
</dbReference>
<dbReference type="Proteomes" id="UP000024942">
    <property type="component" value="Unassembled WGS sequence"/>
</dbReference>
<dbReference type="eggNOG" id="COG0318">
    <property type="taxonomic scope" value="Bacteria"/>
</dbReference>
<accession>A0A059G4H2</accession>
<gene>
    <name evidence="5" type="ORF">HOC_13978</name>
</gene>
<evidence type="ECO:0000313" key="6">
    <source>
        <dbReference type="Proteomes" id="UP000024942"/>
    </source>
</evidence>
<dbReference type="PANTHER" id="PTHR43201:SF5">
    <property type="entry name" value="MEDIUM-CHAIN ACYL-COA LIGASE ACSF2, MITOCHONDRIAL"/>
    <property type="match status" value="1"/>
</dbReference>
<dbReference type="STRING" id="1280953.HOC_13978"/>
<dbReference type="RefSeq" id="WP_035539583.1">
    <property type="nucleotide sequence ID" value="NZ_ARYL01000022.1"/>
</dbReference>
<dbReference type="InterPro" id="IPR025110">
    <property type="entry name" value="AMP-bd_C"/>
</dbReference>
<comment type="caution">
    <text evidence="5">The sequence shown here is derived from an EMBL/GenBank/DDBJ whole genome shotgun (WGS) entry which is preliminary data.</text>
</comment>
<evidence type="ECO:0000259" key="4">
    <source>
        <dbReference type="Pfam" id="PF13193"/>
    </source>
</evidence>
<evidence type="ECO:0000259" key="3">
    <source>
        <dbReference type="Pfam" id="PF00501"/>
    </source>
</evidence>
<comment type="similarity">
    <text evidence="1">Belongs to the ATP-dependent AMP-binding enzyme family.</text>
</comment>
<dbReference type="GO" id="GO:0006631">
    <property type="term" value="P:fatty acid metabolic process"/>
    <property type="evidence" value="ECO:0007669"/>
    <property type="project" value="TreeGrafter"/>
</dbReference>
<protein>
    <submittedName>
        <fullName evidence="5">AMP-dependent synthetase and ligase</fullName>
    </submittedName>
</protein>
<dbReference type="InterPro" id="IPR042099">
    <property type="entry name" value="ANL_N_sf"/>
</dbReference>
<dbReference type="Gene3D" id="3.40.50.12780">
    <property type="entry name" value="N-terminal domain of ligase-like"/>
    <property type="match status" value="1"/>
</dbReference>
<feature type="domain" description="AMP-binding enzyme C-terminal" evidence="4">
    <location>
        <begin position="420"/>
        <end position="498"/>
    </location>
</feature>
<dbReference type="SUPFAM" id="SSF56801">
    <property type="entry name" value="Acetyl-CoA synthetase-like"/>
    <property type="match status" value="1"/>
</dbReference>
<reference evidence="5 6" key="1">
    <citation type="journal article" date="2014" name="Antonie Van Leeuwenhoek">
        <title>Hyphomonas beringensis sp. nov. and Hyphomonas chukchiensis sp. nov., isolated from surface seawater of the Bering Sea and Chukchi Sea.</title>
        <authorList>
            <person name="Li C."/>
            <person name="Lai Q."/>
            <person name="Li G."/>
            <person name="Dong C."/>
            <person name="Wang J."/>
            <person name="Liao Y."/>
            <person name="Shao Z."/>
        </authorList>
    </citation>
    <scope>NUCLEOTIDE SEQUENCE [LARGE SCALE GENOMIC DNA]</scope>
    <source>
        <strain evidence="5 6">SCH89</strain>
    </source>
</reference>
<evidence type="ECO:0000313" key="5">
    <source>
        <dbReference type="EMBL" id="KDA01752.1"/>
    </source>
</evidence>
<dbReference type="PROSITE" id="PS00455">
    <property type="entry name" value="AMP_BINDING"/>
    <property type="match status" value="1"/>
</dbReference>
<proteinExistence type="inferred from homology"/>